<reference evidence="3" key="1">
    <citation type="journal article" date="2012" name="MBio">
        <title>Comparative genome analysis of Trichophyton rubrum and related dermatophytes reveals candidate genes involved in infection.</title>
        <authorList>
            <person name="Martinez D.A."/>
            <person name="Oliver B.G."/>
            <person name="Graeser Y."/>
            <person name="Goldberg J.M."/>
            <person name="Li W."/>
            <person name="Martinez-Rossi N.M."/>
            <person name="Monod M."/>
            <person name="Shelest E."/>
            <person name="Barton R.C."/>
            <person name="Birch E."/>
            <person name="Brakhage A.A."/>
            <person name="Chen Z."/>
            <person name="Gurr S.J."/>
            <person name="Heiman D."/>
            <person name="Heitman J."/>
            <person name="Kosti I."/>
            <person name="Rossi A."/>
            <person name="Saif S."/>
            <person name="Samalova M."/>
            <person name="Saunders C.W."/>
            <person name="Shea T."/>
            <person name="Summerbell R.C."/>
            <person name="Xu J."/>
            <person name="Young S."/>
            <person name="Zeng Q."/>
            <person name="Birren B.W."/>
            <person name="Cuomo C.A."/>
            <person name="White T.C."/>
        </authorList>
    </citation>
    <scope>NUCLEOTIDE SEQUENCE [LARGE SCALE GENOMIC DNA]</scope>
    <source>
        <strain evidence="3">ATCC MYA-4605 / CBS 113480</strain>
    </source>
</reference>
<dbReference type="STRING" id="554155.C5FEQ6"/>
<dbReference type="EMBL" id="DS995701">
    <property type="protein sequence ID" value="EEQ28380.1"/>
    <property type="molecule type" value="Genomic_DNA"/>
</dbReference>
<organism evidence="2 3">
    <name type="scientific">Arthroderma otae (strain ATCC MYA-4605 / CBS 113480)</name>
    <name type="common">Microsporum canis</name>
    <dbReference type="NCBI Taxonomy" id="554155"/>
    <lineage>
        <taxon>Eukaryota</taxon>
        <taxon>Fungi</taxon>
        <taxon>Dikarya</taxon>
        <taxon>Ascomycota</taxon>
        <taxon>Pezizomycotina</taxon>
        <taxon>Eurotiomycetes</taxon>
        <taxon>Eurotiomycetidae</taxon>
        <taxon>Onygenales</taxon>
        <taxon>Arthrodermataceae</taxon>
        <taxon>Microsporum</taxon>
    </lineage>
</organism>
<protein>
    <submittedName>
        <fullName evidence="2">Uncharacterized protein</fullName>
    </submittedName>
</protein>
<feature type="compositionally biased region" description="Basic residues" evidence="1">
    <location>
        <begin position="43"/>
        <end position="59"/>
    </location>
</feature>
<feature type="compositionally biased region" description="Basic and acidic residues" evidence="1">
    <location>
        <begin position="74"/>
        <end position="84"/>
    </location>
</feature>
<dbReference type="AlphaFoldDB" id="C5FEQ6"/>
<dbReference type="RefSeq" id="XP_002851164.1">
    <property type="nucleotide sequence ID" value="XM_002851118.1"/>
</dbReference>
<dbReference type="Proteomes" id="UP000002035">
    <property type="component" value="Unassembled WGS sequence"/>
</dbReference>
<evidence type="ECO:0000256" key="1">
    <source>
        <dbReference type="SAM" id="MobiDB-lite"/>
    </source>
</evidence>
<proteinExistence type="predicted"/>
<gene>
    <name evidence="2" type="ORF">MCYG_01268</name>
</gene>
<keyword evidence="3" id="KW-1185">Reference proteome</keyword>
<dbReference type="VEuPathDB" id="FungiDB:MCYG_01268"/>
<evidence type="ECO:0000313" key="2">
    <source>
        <dbReference type="EMBL" id="EEQ28380.1"/>
    </source>
</evidence>
<evidence type="ECO:0000313" key="3">
    <source>
        <dbReference type="Proteomes" id="UP000002035"/>
    </source>
</evidence>
<dbReference type="GeneID" id="9228785"/>
<dbReference type="eggNOG" id="ENOG502SVGI">
    <property type="taxonomic scope" value="Eukaryota"/>
</dbReference>
<feature type="compositionally biased region" description="Basic and acidic residues" evidence="1">
    <location>
        <begin position="132"/>
        <end position="148"/>
    </location>
</feature>
<dbReference type="HOGENOM" id="CLU_927411_0_0_1"/>
<accession>C5FEQ6</accession>
<feature type="region of interest" description="Disordered" evidence="1">
    <location>
        <begin position="1"/>
        <end position="164"/>
    </location>
</feature>
<sequence length="300" mass="33269">MPRRAKKVDGDAFTADRQLEDTLQQSAAADALLEDDEHGSRYYGRKHRPVVTGPSKRKTYPLAEDDTPSTSAYHHRETSRERYSVDVANTYPPSSQKRARSSNDWSARGGEPDSNGPTARELPEPPTLRSRRGQDVAEFKERQERQSRFLEGSMNDKVSTQPPSAFIGEDQEYLLSTYMNEHNGVNSARANGWQSTVQTPVTPTLHGKKTSLSSVKTVDADAADSKQSSVFRFGKAIVSAFNPIGVWGNVSEIWKGHDSSSKESGSREMLADMPHAARIEKAYEEYKASAAYRSIRLLGG</sequence>
<name>C5FEQ6_ARTOC</name>
<dbReference type="OrthoDB" id="5226996at2759"/>